<evidence type="ECO:0000313" key="44">
    <source>
        <dbReference type="Proteomes" id="UP000324325"/>
    </source>
</evidence>
<evidence type="ECO:0000313" key="8">
    <source>
        <dbReference type="EMBL" id="CRL41050.1"/>
    </source>
</evidence>
<dbReference type="OMA" id="QAHHMQT"/>
<feature type="modified residue" description="Phosphohistidine; by HPr" evidence="7">
    <location>
        <position position="77"/>
    </location>
</feature>
<dbReference type="EMBL" id="QSKY01000003">
    <property type="protein sequence ID" value="RHF06931.1"/>
    <property type="molecule type" value="Genomic_DNA"/>
</dbReference>
<reference evidence="12" key="9">
    <citation type="submission" date="2021-10" db="EMBL/GenBank/DDBJ databases">
        <title>Collection of gut derived symbiotic bacterial strains cultured from healthy donors.</title>
        <authorList>
            <person name="Lin H."/>
            <person name="Littmann E."/>
            <person name="Kohout C."/>
            <person name="Pamer E.G."/>
        </authorList>
    </citation>
    <scope>NUCLEOTIDE SEQUENCE</scope>
    <source>
        <strain evidence="13">DFI.7.28A</strain>
        <strain evidence="12">DFI.9.42</strain>
    </source>
</reference>
<dbReference type="EMBL" id="CVRQ01000028">
    <property type="protein sequence ID" value="CRL41050.1"/>
    <property type="molecule type" value="Genomic_DNA"/>
</dbReference>
<organism evidence="8 31">
    <name type="scientific">Agathobacter rectalis</name>
    <dbReference type="NCBI Taxonomy" id="39491"/>
    <lineage>
        <taxon>Bacteria</taxon>
        <taxon>Bacillati</taxon>
        <taxon>Bacillota</taxon>
        <taxon>Clostridia</taxon>
        <taxon>Lachnospirales</taxon>
        <taxon>Lachnospiraceae</taxon>
        <taxon>Agathobacter</taxon>
    </lineage>
</organism>
<reference evidence="31" key="2">
    <citation type="submission" date="2015-05" db="EMBL/GenBank/DDBJ databases">
        <authorList>
            <consortium name="Pathogen Informatics"/>
        </authorList>
    </citation>
    <scope>NUCLEOTIDE SEQUENCE [LARGE SCALE GENOMIC DNA]</scope>
    <source>
        <strain evidence="10 32">2789STDY5608860</strain>
        <strain evidence="11 33">2789STDY5834884</strain>
        <strain evidence="9 34">2789STDY5834968</strain>
        <strain evidence="31">T1-815</strain>
    </source>
</reference>
<dbReference type="GO" id="GO:0016740">
    <property type="term" value="F:transferase activity"/>
    <property type="evidence" value="ECO:0007669"/>
    <property type="project" value="UniProtKB-KW"/>
</dbReference>
<dbReference type="EMBL" id="JAQLYE010000024">
    <property type="protein sequence ID" value="MDB8018821.1"/>
    <property type="molecule type" value="Genomic_DNA"/>
</dbReference>
<dbReference type="PANTHER" id="PTHR34382">
    <property type="entry name" value="PTS SYSTEM N,N'-DIACETYLCHITOBIOSE-SPECIFIC EIIA COMPONENT"/>
    <property type="match status" value="1"/>
</dbReference>
<evidence type="ECO:0000256" key="3">
    <source>
        <dbReference type="ARBA" id="ARBA00022679"/>
    </source>
</evidence>
<dbReference type="Proteomes" id="UP000285209">
    <property type="component" value="Unassembled WGS sequence"/>
</dbReference>
<evidence type="ECO:0000256" key="2">
    <source>
        <dbReference type="ARBA" id="ARBA00022597"/>
    </source>
</evidence>
<dbReference type="EMBL" id="QSDV01000032">
    <property type="protein sequence ID" value="RGZ16142.1"/>
    <property type="molecule type" value="Genomic_DNA"/>
</dbReference>
<feature type="binding site" evidence="6">
    <location>
        <position position="80"/>
    </location>
    <ligand>
        <name>Mg(2+)</name>
        <dbReference type="ChEBI" id="CHEBI:18420"/>
        <note>ligand shared between all trimeric partners</note>
    </ligand>
</feature>
<evidence type="ECO:0000313" key="16">
    <source>
        <dbReference type="EMBL" id="MSC61052.1"/>
    </source>
</evidence>
<reference evidence="44 45" key="6">
    <citation type="submission" date="2019-09" db="EMBL/GenBank/DDBJ databases">
        <title>Strain-level analysis of Eubacterium rectale using genomes from metagenomes.</title>
        <authorList>
            <person name="Karcher N."/>
            <person name="Segata N."/>
        </authorList>
    </citation>
    <scope>NUCLEOTIDE SEQUENCE [LARGE SCALE GENOMIC DNA]</scope>
    <source>
        <strain evidence="29 44">L2-21</strain>
        <strain evidence="30 45">T3WBe13</strain>
    </source>
</reference>
<evidence type="ECO:0000313" key="10">
    <source>
        <dbReference type="EMBL" id="CUO29685.1"/>
    </source>
</evidence>
<sequence>MNEKFELSCFQIITYVGTARTHFINAIHCAKEGKYDEAAELIKQGDEAFSLGHNVHADLLAMDANGEISNGYMLLMHAEDQLMSAEAFRILADEFITLYKRIDEK</sequence>
<evidence type="ECO:0000313" key="11">
    <source>
        <dbReference type="EMBL" id="CUP20646.1"/>
    </source>
</evidence>
<dbReference type="Proteomes" id="UP000283721">
    <property type="component" value="Unassembled WGS sequence"/>
</dbReference>
<dbReference type="PIRSF" id="PIRSF000699">
    <property type="entry name" value="PTS_IILac_III"/>
    <property type="match status" value="1"/>
</dbReference>
<evidence type="ECO:0000313" key="38">
    <source>
        <dbReference type="Proteomes" id="UP000283501"/>
    </source>
</evidence>
<dbReference type="Proteomes" id="UP000049472">
    <property type="component" value="Unassembled WGS sequence"/>
</dbReference>
<dbReference type="EMBL" id="QSFB01000003">
    <property type="protein sequence ID" value="RHA15400.1"/>
    <property type="molecule type" value="Genomic_DNA"/>
</dbReference>
<evidence type="ECO:0000313" key="13">
    <source>
        <dbReference type="EMBL" id="MCB6961826.1"/>
    </source>
</evidence>
<evidence type="ECO:0000313" key="43">
    <source>
        <dbReference type="Proteomes" id="UP000286341"/>
    </source>
</evidence>
<dbReference type="EMBL" id="JAAILW010000039">
    <property type="protein sequence ID" value="NSC28404.1"/>
    <property type="molecule type" value="Genomic_DNA"/>
</dbReference>
<dbReference type="InterPro" id="IPR003188">
    <property type="entry name" value="PTS_IIA_lac/cel"/>
</dbReference>
<dbReference type="EMBL" id="WKQP01000023">
    <property type="protein sequence ID" value="MSC61052.1"/>
    <property type="molecule type" value="Genomic_DNA"/>
</dbReference>
<reference evidence="46 47" key="4">
    <citation type="journal article" date="2019" name="Nat. Med.">
        <title>A library of human gut bacterial isolates paired with longitudinal multiomics data enables mechanistic microbiome research.</title>
        <authorList>
            <person name="Poyet M."/>
            <person name="Groussin M."/>
            <person name="Gibbons S.M."/>
            <person name="Avila-Pacheco J."/>
            <person name="Jiang X."/>
            <person name="Kearney S.M."/>
            <person name="Perrotta A.R."/>
            <person name="Berdy B."/>
            <person name="Zhao S."/>
            <person name="Lieberman T.D."/>
            <person name="Swanson P.K."/>
            <person name="Smith M."/>
            <person name="Roesemann S."/>
            <person name="Alexander J.E."/>
            <person name="Rich S.A."/>
            <person name="Livny J."/>
            <person name="Vlamakis H."/>
            <person name="Clish C."/>
            <person name="Bullock K."/>
            <person name="Deik A."/>
            <person name="Scott J."/>
            <person name="Pierce K.A."/>
            <person name="Xavier R.J."/>
            <person name="Alm E.J."/>
        </authorList>
    </citation>
    <scope>NUCLEOTIDE SEQUENCE [LARGE SCALE GENOMIC DNA]</scope>
    <source>
        <strain evidence="16 47">BIOML-A11</strain>
        <strain evidence="17 46">BIOML-A5</strain>
    </source>
</reference>
<evidence type="ECO:0000313" key="15">
    <source>
        <dbReference type="EMBL" id="MDB8018821.1"/>
    </source>
</evidence>
<dbReference type="Proteomes" id="UP001197741">
    <property type="component" value="Unassembled WGS sequence"/>
</dbReference>
<keyword evidence="6" id="KW-0460">Magnesium</keyword>
<dbReference type="EC" id="2.7.1.-" evidence="9"/>
<reference evidence="35 36" key="3">
    <citation type="submission" date="2018-08" db="EMBL/GenBank/DDBJ databases">
        <title>A genome reference for cultivated species of the human gut microbiota.</title>
        <authorList>
            <person name="Zou Y."/>
            <person name="Xue W."/>
            <person name="Luo G."/>
        </authorList>
    </citation>
    <scope>NUCLEOTIDE SEQUENCE [LARGE SCALE GENOMIC DNA]</scope>
    <source>
        <strain evidence="28 36">AF36-2BH</strain>
        <strain evidence="27 38">AM26-2LB</strain>
        <strain evidence="26 40">AM30-13AC</strain>
        <strain evidence="25 42">AM42-17AT</strain>
        <strain evidence="24 43">AM44-1AT</strain>
        <strain evidence="23 39">AM47-6BH</strain>
        <strain evidence="22 37">AM48-7</strain>
        <strain evidence="21 41">AM54-25XD</strain>
        <strain evidence="20 35">OM08-12AT</strain>
    </source>
</reference>
<evidence type="ECO:0000256" key="6">
    <source>
        <dbReference type="PIRSR" id="PIRSR000699-2"/>
    </source>
</evidence>
<keyword evidence="2" id="KW-0762">Sugar transport</keyword>
<evidence type="ECO:0000313" key="9">
    <source>
        <dbReference type="EMBL" id="CUN23221.1"/>
    </source>
</evidence>
<evidence type="ECO:0000256" key="7">
    <source>
        <dbReference type="PROSITE-ProRule" id="PRU00418"/>
    </source>
</evidence>
<dbReference type="Proteomes" id="UP000284835">
    <property type="component" value="Unassembled WGS sequence"/>
</dbReference>
<dbReference type="EMBL" id="QSJS01000020">
    <property type="protein sequence ID" value="RHD92203.1"/>
    <property type="molecule type" value="Genomic_DNA"/>
</dbReference>
<dbReference type="EMBL" id="VSTG01000018">
    <property type="protein sequence ID" value="TYL56564.1"/>
    <property type="molecule type" value="Genomic_DNA"/>
</dbReference>
<keyword evidence="4" id="KW-0598">Phosphotransferase system</keyword>
<evidence type="ECO:0000313" key="42">
    <source>
        <dbReference type="Proteomes" id="UP000286220"/>
    </source>
</evidence>
<evidence type="ECO:0000313" key="37">
    <source>
        <dbReference type="Proteomes" id="UP000283431"/>
    </source>
</evidence>
<gene>
    <name evidence="9" type="primary">gmuA</name>
    <name evidence="28" type="ORF">DW001_15020</name>
    <name evidence="27" type="ORF">DW703_02870</name>
    <name evidence="26" type="ORF">DW775_12745</name>
    <name evidence="25" type="ORF">DW912_15115</name>
    <name evidence="24" type="ORF">DW948_02880</name>
    <name evidence="23" type="ORF">DW967_16515</name>
    <name evidence="22" type="ORF">DW975_14490</name>
    <name evidence="21" type="ORF">DXA03_12820</name>
    <name evidence="20" type="ORF">DXC13_15675</name>
    <name evidence="10" type="ORF">ERS852417_01998</name>
    <name evidence="11" type="ORF">ERS852497_02210</name>
    <name evidence="9" type="ORF">ERS852580_02729</name>
    <name evidence="30" type="ORF">FYL31_13235</name>
    <name evidence="29" type="ORF">FYL37_12205</name>
    <name evidence="19" type="ORF">G4312_10915</name>
    <name evidence="18" type="ORF">G4319_13935</name>
    <name evidence="16" type="ORF">GKE07_12760</name>
    <name evidence="17" type="ORF">GKE44_13470</name>
    <name evidence="12" type="ORF">LIZ56_12955</name>
    <name evidence="13" type="ORF">LIZ82_13145</name>
    <name evidence="14" type="ORF">LK487_11990</name>
    <name evidence="15" type="ORF">PNE45_12380</name>
    <name evidence="8" type="ORF">T1815_25581</name>
</gene>
<keyword evidence="31" id="KW-1185">Reference proteome</keyword>
<dbReference type="Proteomes" id="UP000260717">
    <property type="component" value="Unassembled WGS sequence"/>
</dbReference>
<evidence type="ECO:0000313" key="39">
    <source>
        <dbReference type="Proteomes" id="UP000283721"/>
    </source>
</evidence>
<evidence type="ECO:0000313" key="21">
    <source>
        <dbReference type="EMBL" id="RGZ16142.1"/>
    </source>
</evidence>
<evidence type="ECO:0000313" key="31">
    <source>
        <dbReference type="Proteomes" id="UP000049472"/>
    </source>
</evidence>
<evidence type="ECO:0000313" key="23">
    <source>
        <dbReference type="EMBL" id="RGZ87953.1"/>
    </source>
</evidence>
<evidence type="ECO:0000313" key="17">
    <source>
        <dbReference type="EMBL" id="MSD28108.1"/>
    </source>
</evidence>
<comment type="cofactor">
    <cofactor evidence="6">
        <name>Mg(2+)</name>
        <dbReference type="ChEBI" id="CHEBI:18420"/>
    </cofactor>
    <text evidence="6">Binds 1 Mg(2+) ion per trimer.</text>
</comment>
<evidence type="ECO:0000313" key="33">
    <source>
        <dbReference type="Proteomes" id="UP000095602"/>
    </source>
</evidence>
<dbReference type="Proteomes" id="UP001197684">
    <property type="component" value="Unassembled WGS sequence"/>
</dbReference>
<dbReference type="EMBL" id="JAJFBX010000018">
    <property type="protein sequence ID" value="MCC2747738.1"/>
    <property type="molecule type" value="Genomic_DNA"/>
</dbReference>
<reference evidence="8" key="1">
    <citation type="submission" date="2015-05" db="EMBL/GenBank/DDBJ databases">
        <authorList>
            <person name="Wang D.B."/>
            <person name="Wang M."/>
        </authorList>
    </citation>
    <scope>NUCLEOTIDE SEQUENCE [LARGE SCALE GENOMIC DNA]</scope>
    <source>
        <strain evidence="8">T1-815</strain>
    </source>
</reference>
<dbReference type="Proteomes" id="UP001197847">
    <property type="component" value="Unassembled WGS sequence"/>
</dbReference>
<evidence type="ECO:0000313" key="19">
    <source>
        <dbReference type="EMBL" id="NSC77781.1"/>
    </source>
</evidence>
<dbReference type="PROSITE" id="PS51095">
    <property type="entry name" value="PTS_EIIA_TYPE_3"/>
    <property type="match status" value="1"/>
</dbReference>
<evidence type="ECO:0000313" key="34">
    <source>
        <dbReference type="Proteomes" id="UP000095673"/>
    </source>
</evidence>
<dbReference type="Proteomes" id="UP000095602">
    <property type="component" value="Unassembled WGS sequence"/>
</dbReference>
<evidence type="ECO:0000313" key="20">
    <source>
        <dbReference type="EMBL" id="RGM43404.1"/>
    </source>
</evidence>
<dbReference type="EMBL" id="WKQV01000040">
    <property type="protein sequence ID" value="MSD28108.1"/>
    <property type="molecule type" value="Genomic_DNA"/>
</dbReference>
<evidence type="ECO:0000313" key="18">
    <source>
        <dbReference type="EMBL" id="NSC28404.1"/>
    </source>
</evidence>
<dbReference type="EMBL" id="QRPB01000025">
    <property type="protein sequence ID" value="RHL75778.1"/>
    <property type="molecule type" value="Genomic_DNA"/>
</dbReference>
<dbReference type="EMBL" id="JAAIMP010000016">
    <property type="protein sequence ID" value="NSC77781.1"/>
    <property type="molecule type" value="Genomic_DNA"/>
</dbReference>
<evidence type="ECO:0000313" key="46">
    <source>
        <dbReference type="Proteomes" id="UP000465607"/>
    </source>
</evidence>
<dbReference type="EMBL" id="CYYW01000013">
    <property type="protein sequence ID" value="CUO29685.1"/>
    <property type="molecule type" value="Genomic_DNA"/>
</dbReference>
<dbReference type="Pfam" id="PF02255">
    <property type="entry name" value="PTS_IIA"/>
    <property type="match status" value="1"/>
</dbReference>
<dbReference type="OrthoDB" id="389577at2"/>
<evidence type="ECO:0000313" key="47">
    <source>
        <dbReference type="Proteomes" id="UP000479563"/>
    </source>
</evidence>
<name>A0A0M6WTP6_9FIRM</name>
<keyword evidence="6" id="KW-0479">Metal-binding</keyword>
<dbReference type="SUPFAM" id="SSF46973">
    <property type="entry name" value="Enzyme IIa from lactose specific PTS, IIa-lac"/>
    <property type="match status" value="1"/>
</dbReference>
<dbReference type="Proteomes" id="UP000286341">
    <property type="component" value="Unassembled WGS sequence"/>
</dbReference>
<dbReference type="Proteomes" id="UP000266698">
    <property type="component" value="Unassembled WGS sequence"/>
</dbReference>
<dbReference type="Proteomes" id="UP000283501">
    <property type="component" value="Unassembled WGS sequence"/>
</dbReference>
<dbReference type="GO" id="GO:0009401">
    <property type="term" value="P:phosphoenolpyruvate-dependent sugar phosphotransferase system"/>
    <property type="evidence" value="ECO:0007669"/>
    <property type="project" value="UniProtKB-KW"/>
</dbReference>
<dbReference type="GeneID" id="86990292"/>
<dbReference type="EMBL" id="CZAJ01000022">
    <property type="protein sequence ID" value="CUP20646.1"/>
    <property type="molecule type" value="Genomic_DNA"/>
</dbReference>
<feature type="active site" description="Tele-phosphohistidine intermediate" evidence="5">
    <location>
        <position position="77"/>
    </location>
</feature>
<dbReference type="EMBL" id="JAJCJQ010000025">
    <property type="protein sequence ID" value="MCB6961826.1"/>
    <property type="molecule type" value="Genomic_DNA"/>
</dbReference>
<dbReference type="Proteomes" id="UP000286220">
    <property type="component" value="Unassembled WGS sequence"/>
</dbReference>
<reference evidence="44 45" key="5">
    <citation type="submission" date="2019-08" db="EMBL/GenBank/DDBJ databases">
        <authorList>
            <person name="Duncan S."/>
            <person name="Walker A."/>
        </authorList>
    </citation>
    <scope>NUCLEOTIDE SEQUENCE [LARGE SCALE GENOMIC DNA]</scope>
    <source>
        <strain evidence="29 44">L2-21</strain>
        <strain evidence="30 45">T3WBe13</strain>
    </source>
</reference>
<evidence type="ECO:0000313" key="30">
    <source>
        <dbReference type="EMBL" id="TYL57358.1"/>
    </source>
</evidence>
<evidence type="ECO:0000313" key="26">
    <source>
        <dbReference type="EMBL" id="RHD92203.1"/>
    </source>
</evidence>
<keyword evidence="1" id="KW-0813">Transport</keyword>
<evidence type="ECO:0000313" key="32">
    <source>
        <dbReference type="Proteomes" id="UP000095384"/>
    </source>
</evidence>
<dbReference type="GO" id="GO:0046872">
    <property type="term" value="F:metal ion binding"/>
    <property type="evidence" value="ECO:0007669"/>
    <property type="project" value="UniProtKB-KW"/>
</dbReference>
<reference evidence="15" key="11">
    <citation type="submission" date="2023-01" db="EMBL/GenBank/DDBJ databases">
        <title>Human gut microbiome strain richness.</title>
        <authorList>
            <person name="Chen-Liaw A."/>
        </authorList>
    </citation>
    <scope>NUCLEOTIDE SEQUENCE</scope>
    <source>
        <strain evidence="15">1001283st1_D2_1001283B150209_150212</strain>
    </source>
</reference>
<dbReference type="InterPro" id="IPR036542">
    <property type="entry name" value="PTS_IIA_lac/cel_sf"/>
</dbReference>
<evidence type="ECO:0000313" key="25">
    <source>
        <dbReference type="EMBL" id="RHA88788.1"/>
    </source>
</evidence>
<evidence type="ECO:0000313" key="27">
    <source>
        <dbReference type="EMBL" id="RHF06931.1"/>
    </source>
</evidence>
<dbReference type="Proteomes" id="UP000095673">
    <property type="component" value="Unassembled WGS sequence"/>
</dbReference>
<dbReference type="Gene3D" id="1.20.58.80">
    <property type="entry name" value="Phosphotransferase system, lactose/cellobiose-type IIA subunit"/>
    <property type="match status" value="1"/>
</dbReference>
<dbReference type="AlphaFoldDB" id="A0A0M6WTP6"/>
<dbReference type="EMBL" id="VSTF01000019">
    <property type="protein sequence ID" value="TYL57358.1"/>
    <property type="molecule type" value="Genomic_DNA"/>
</dbReference>
<evidence type="ECO:0000256" key="4">
    <source>
        <dbReference type="ARBA" id="ARBA00022683"/>
    </source>
</evidence>
<keyword evidence="3 9" id="KW-0808">Transferase</keyword>
<reference evidence="18" key="8">
    <citation type="submission" date="2020-02" db="EMBL/GenBank/DDBJ databases">
        <authorList>
            <person name="Littmann E."/>
            <person name="Sorbara M."/>
        </authorList>
    </citation>
    <scope>NUCLEOTIDE SEQUENCE</scope>
    <source>
        <strain evidence="19">MSK.16.45</strain>
        <strain evidence="18">MSK.17.79</strain>
    </source>
</reference>
<dbReference type="Proteomes" id="UP000324327">
    <property type="component" value="Unassembled WGS sequence"/>
</dbReference>
<dbReference type="Proteomes" id="UP000465607">
    <property type="component" value="Unassembled WGS sequence"/>
</dbReference>
<dbReference type="Proteomes" id="UP000283431">
    <property type="component" value="Unassembled WGS sequence"/>
</dbReference>
<evidence type="ECO:0000313" key="35">
    <source>
        <dbReference type="Proteomes" id="UP000260717"/>
    </source>
</evidence>
<evidence type="ECO:0000313" key="41">
    <source>
        <dbReference type="Proteomes" id="UP000285209"/>
    </source>
</evidence>
<evidence type="ECO:0000313" key="36">
    <source>
        <dbReference type="Proteomes" id="UP000266698"/>
    </source>
</evidence>
<evidence type="ECO:0000313" key="22">
    <source>
        <dbReference type="EMBL" id="RGZ73787.1"/>
    </source>
</evidence>
<dbReference type="Proteomes" id="UP000479563">
    <property type="component" value="Unassembled WGS sequence"/>
</dbReference>
<dbReference type="RefSeq" id="WP_012744397.1">
    <property type="nucleotide sequence ID" value="NZ_AP031452.1"/>
</dbReference>
<dbReference type="Proteomes" id="UP000324325">
    <property type="component" value="Unassembled WGS sequence"/>
</dbReference>
<dbReference type="EMBL" id="JAJCJK010000024">
    <property type="protein sequence ID" value="MCB6939310.1"/>
    <property type="molecule type" value="Genomic_DNA"/>
</dbReference>
<evidence type="ECO:0000313" key="24">
    <source>
        <dbReference type="EMBL" id="RHA15400.1"/>
    </source>
</evidence>
<evidence type="ECO:0000313" key="28">
    <source>
        <dbReference type="EMBL" id="RHL75778.1"/>
    </source>
</evidence>
<evidence type="ECO:0000313" key="29">
    <source>
        <dbReference type="EMBL" id="TYL56564.1"/>
    </source>
</evidence>
<evidence type="ECO:0000256" key="5">
    <source>
        <dbReference type="PIRSR" id="PIRSR000699-1"/>
    </source>
</evidence>
<evidence type="ECO:0000313" key="40">
    <source>
        <dbReference type="Proteomes" id="UP000284835"/>
    </source>
</evidence>
<dbReference type="EMBL" id="QSES01000052">
    <property type="protein sequence ID" value="RGZ87953.1"/>
    <property type="molecule type" value="Genomic_DNA"/>
</dbReference>
<dbReference type="EMBL" id="QSTI01000054">
    <property type="protein sequence ID" value="RGM43404.1"/>
    <property type="molecule type" value="Genomic_DNA"/>
</dbReference>
<reference evidence="18" key="7">
    <citation type="journal article" date="2020" name="Cell Host Microbe">
        <title>Functional and Genomic Variation between Human-Derived Isolates of Lachnospiraceae Reveals Inter- and Intra-Species Diversity.</title>
        <authorList>
            <person name="Sorbara M.T."/>
            <person name="Littmann E.R."/>
            <person name="Fontana E."/>
            <person name="Moody T.U."/>
            <person name="Kohout C.E."/>
            <person name="Gjonbalaj M."/>
            <person name="Eaton V."/>
            <person name="Seok R."/>
            <person name="Leiner I.M."/>
            <person name="Pamer E.G."/>
        </authorList>
    </citation>
    <scope>NUCLEOTIDE SEQUENCE</scope>
    <source>
        <strain evidence="19">MSK.16.45</strain>
        <strain evidence="18">MSK.17.79</strain>
    </source>
</reference>
<dbReference type="Proteomes" id="UP001212823">
    <property type="component" value="Unassembled WGS sequence"/>
</dbReference>
<evidence type="ECO:0000313" key="14">
    <source>
        <dbReference type="EMBL" id="MCC2747738.1"/>
    </source>
</evidence>
<dbReference type="EMBL" id="QSFZ01000022">
    <property type="protein sequence ID" value="RHA88788.1"/>
    <property type="molecule type" value="Genomic_DNA"/>
</dbReference>
<dbReference type="EMBL" id="CYXM01000015">
    <property type="protein sequence ID" value="CUN23221.1"/>
    <property type="molecule type" value="Genomic_DNA"/>
</dbReference>
<dbReference type="Proteomes" id="UP000095384">
    <property type="component" value="Unassembled WGS sequence"/>
</dbReference>
<evidence type="ECO:0000313" key="45">
    <source>
        <dbReference type="Proteomes" id="UP000324327"/>
    </source>
</evidence>
<protein>
    <submittedName>
        <fullName evidence="9">Oligo-beta-mannoside-specific phosphotransferase enzyme IIA component</fullName>
        <ecNumber evidence="9">2.7.1.-</ecNumber>
    </submittedName>
    <submittedName>
        <fullName evidence="8">PTS family cellobiose porter component IIA</fullName>
    </submittedName>
    <submittedName>
        <fullName evidence="12">PTS lactose/cellobiose transporter subunit IIA</fullName>
    </submittedName>
</protein>
<evidence type="ECO:0000256" key="1">
    <source>
        <dbReference type="ARBA" id="ARBA00022448"/>
    </source>
</evidence>
<dbReference type="Proteomes" id="UP001193756">
    <property type="component" value="Unassembled WGS sequence"/>
</dbReference>
<proteinExistence type="predicted"/>
<reference evidence="14" key="10">
    <citation type="submission" date="2021-10" db="EMBL/GenBank/DDBJ databases">
        <title>Collection of gut derived symbiotic bacterial strains cultured from healthy donors.</title>
        <authorList>
            <person name="Lin H."/>
            <person name="Littmann E."/>
            <person name="Claire K."/>
            <person name="Pamer E."/>
        </authorList>
    </citation>
    <scope>NUCLEOTIDE SEQUENCE</scope>
    <source>
        <strain evidence="14">MSK.22.92</strain>
    </source>
</reference>
<evidence type="ECO:0000313" key="12">
    <source>
        <dbReference type="EMBL" id="MCB6939310.1"/>
    </source>
</evidence>
<dbReference type="EMBL" id="QSEN01000041">
    <property type="protein sequence ID" value="RGZ73787.1"/>
    <property type="molecule type" value="Genomic_DNA"/>
</dbReference>
<dbReference type="Proteomes" id="UP001193670">
    <property type="component" value="Unassembled WGS sequence"/>
</dbReference>
<dbReference type="PANTHER" id="PTHR34382:SF10">
    <property type="entry name" value="PTS SYSTEM OLIGO-BETA-MANNOSIDE-SPECIFIC EIIA COMPONENT"/>
    <property type="match status" value="1"/>
</dbReference>
<accession>A0A0M6WTP6</accession>